<evidence type="ECO:0000313" key="1">
    <source>
        <dbReference type="EMBL" id="TQB70381.1"/>
    </source>
</evidence>
<reference evidence="1 2" key="1">
    <citation type="submission" date="2019-06" db="EMBL/GenBank/DDBJ databases">
        <title>Wine fermentation using esterase from Monascus purpureus.</title>
        <authorList>
            <person name="Geng C."/>
            <person name="Zhang Y."/>
        </authorList>
    </citation>
    <scope>NUCLEOTIDE SEQUENCE [LARGE SCALE GENOMIC DNA]</scope>
    <source>
        <strain evidence="1">HQ1</strain>
    </source>
</reference>
<protein>
    <submittedName>
        <fullName evidence="1">Uncharacterized protein</fullName>
    </submittedName>
</protein>
<dbReference type="EMBL" id="VIFY01000110">
    <property type="protein sequence ID" value="TQB70381.1"/>
    <property type="molecule type" value="Genomic_DNA"/>
</dbReference>
<proteinExistence type="predicted"/>
<dbReference type="STRING" id="5098.A0A507QRS8"/>
<dbReference type="AlphaFoldDB" id="A0A507QRS8"/>
<sequence>MHCPSNCLSLLLTNGQISAETQSVLDRVQSSPTDYHLDISVLDDLDLFPTWLSVPRITNVSLLFSSMSVFSATSSPGRPLSGTPGMGAVSGCTGAFTLCSRALRV</sequence>
<keyword evidence="2" id="KW-1185">Reference proteome</keyword>
<accession>A0A507QRS8</accession>
<comment type="caution">
    <text evidence="1">The sequence shown here is derived from an EMBL/GenBank/DDBJ whole genome shotgun (WGS) entry which is preliminary data.</text>
</comment>
<organism evidence="1 2">
    <name type="scientific">Monascus purpureus</name>
    <name type="common">Red mold</name>
    <name type="synonym">Monascus anka</name>
    <dbReference type="NCBI Taxonomy" id="5098"/>
    <lineage>
        <taxon>Eukaryota</taxon>
        <taxon>Fungi</taxon>
        <taxon>Dikarya</taxon>
        <taxon>Ascomycota</taxon>
        <taxon>Pezizomycotina</taxon>
        <taxon>Eurotiomycetes</taxon>
        <taxon>Eurotiomycetidae</taxon>
        <taxon>Eurotiales</taxon>
        <taxon>Aspergillaceae</taxon>
        <taxon>Monascus</taxon>
    </lineage>
</organism>
<name>A0A507QRS8_MONPU</name>
<evidence type="ECO:0000313" key="2">
    <source>
        <dbReference type="Proteomes" id="UP000319663"/>
    </source>
</evidence>
<dbReference type="Proteomes" id="UP000319663">
    <property type="component" value="Unassembled WGS sequence"/>
</dbReference>
<gene>
    <name evidence="1" type="ORF">MPDQ_000595</name>
</gene>